<keyword evidence="3" id="KW-1185">Reference proteome</keyword>
<dbReference type="PANTHER" id="PTHR38166">
    <property type="entry name" value="C2H2-TYPE DOMAIN-CONTAINING PROTEIN-RELATED"/>
    <property type="match status" value="1"/>
</dbReference>
<organism evidence="2 3">
    <name type="scientific">Colletotrichum melonis</name>
    <dbReference type="NCBI Taxonomy" id="1209925"/>
    <lineage>
        <taxon>Eukaryota</taxon>
        <taxon>Fungi</taxon>
        <taxon>Dikarya</taxon>
        <taxon>Ascomycota</taxon>
        <taxon>Pezizomycotina</taxon>
        <taxon>Sordariomycetes</taxon>
        <taxon>Hypocreomycetidae</taxon>
        <taxon>Glomerellales</taxon>
        <taxon>Glomerellaceae</taxon>
        <taxon>Colletotrichum</taxon>
        <taxon>Colletotrichum acutatum species complex</taxon>
    </lineage>
</organism>
<dbReference type="AlphaFoldDB" id="A0AAI9UP43"/>
<evidence type="ECO:0000313" key="2">
    <source>
        <dbReference type="EMBL" id="KAK1462074.1"/>
    </source>
</evidence>
<feature type="compositionally biased region" description="Polar residues" evidence="1">
    <location>
        <begin position="193"/>
        <end position="205"/>
    </location>
</feature>
<sequence>MMDLSLQHREYPPNVDDVSQLSGSYFVVPSPTTTFWEELESSWPWLPSLQDQTQTSYGEELPGSHFLGDWVQLPLPELPSLGPALPQDRPSKSQNEAYLEPSECQAAAIPGVHGQSYFCQPSQDCDVKTFPGPSVVLPSHYQWSRQFIHDRNDISSSQETFLCDRHADPGSTSGKTCHLIPNRASHRKRARSQSESLGDETTNSLDGECATVNDGRQVEGELHHVEAEPLPSKRLACPFYKYDRITHLHCARFHLKRVKDVKQHLLRKHRFHCKTCHEGFKDKEKCKAHIDAQQCDSRAGTRSAEIDEGISEHQVNDLLQRMNSGPKGDEHSWYTIWDILFPGRSFPASPFLRTEVEEAISTVCDLWHKNGSKVLSSLNNGSPPTDLITSTELPRGRPFSPFNSSTGEDLLLILGQLAKVSATQSEADETSLTKSRFYPSSPAICSPPTSVMTLSAVDDKERWRLGHAMVSSPLKVDDLNNITLGSRRSTEK</sequence>
<evidence type="ECO:0000256" key="1">
    <source>
        <dbReference type="SAM" id="MobiDB-lite"/>
    </source>
</evidence>
<dbReference type="EMBL" id="MLGG01000009">
    <property type="protein sequence ID" value="KAK1462074.1"/>
    <property type="molecule type" value="Genomic_DNA"/>
</dbReference>
<feature type="region of interest" description="Disordered" evidence="1">
    <location>
        <begin position="165"/>
        <end position="206"/>
    </location>
</feature>
<protein>
    <recommendedName>
        <fullName evidence="4">C2H2-type domain-containing protein</fullName>
    </recommendedName>
</protein>
<name>A0AAI9UP43_9PEZI</name>
<reference evidence="2 3" key="1">
    <citation type="submission" date="2016-10" db="EMBL/GenBank/DDBJ databases">
        <title>The genome sequence of Colletotrichum fioriniae PJ7.</title>
        <authorList>
            <person name="Baroncelli R."/>
        </authorList>
    </citation>
    <scope>NUCLEOTIDE SEQUENCE [LARGE SCALE GENOMIC DNA]</scope>
    <source>
        <strain evidence="2">Col 31</strain>
    </source>
</reference>
<comment type="caution">
    <text evidence="2">The sequence shown here is derived from an EMBL/GenBank/DDBJ whole genome shotgun (WGS) entry which is preliminary data.</text>
</comment>
<evidence type="ECO:0008006" key="4">
    <source>
        <dbReference type="Google" id="ProtNLM"/>
    </source>
</evidence>
<dbReference type="PANTHER" id="PTHR38166:SF1">
    <property type="entry name" value="C2H2-TYPE DOMAIN-CONTAINING PROTEIN"/>
    <property type="match status" value="1"/>
</dbReference>
<proteinExistence type="predicted"/>
<dbReference type="Proteomes" id="UP001239795">
    <property type="component" value="Unassembled WGS sequence"/>
</dbReference>
<evidence type="ECO:0000313" key="3">
    <source>
        <dbReference type="Proteomes" id="UP001239795"/>
    </source>
</evidence>
<accession>A0AAI9UP43</accession>
<gene>
    <name evidence="2" type="ORF">CMEL01_14041</name>
</gene>
<feature type="region of interest" description="Disordered" evidence="1">
    <location>
        <begin position="79"/>
        <end position="98"/>
    </location>
</feature>